<gene>
    <name evidence="8" type="ORF">B0J15DRAFT_577240</name>
</gene>
<dbReference type="OrthoDB" id="25391at2759"/>
<protein>
    <submittedName>
        <fullName evidence="8">Fungal-specific transcription factor domain-containing protein</fullName>
    </submittedName>
</protein>
<dbReference type="SMART" id="SM00906">
    <property type="entry name" value="Fungal_trans"/>
    <property type="match status" value="1"/>
</dbReference>
<dbReference type="PANTHER" id="PTHR47171:SF3">
    <property type="entry name" value="FARA-RELATED"/>
    <property type="match status" value="1"/>
</dbReference>
<evidence type="ECO:0000256" key="3">
    <source>
        <dbReference type="ARBA" id="ARBA00023125"/>
    </source>
</evidence>
<evidence type="ECO:0000259" key="7">
    <source>
        <dbReference type="SMART" id="SM00906"/>
    </source>
</evidence>
<keyword evidence="5" id="KW-0539">Nucleus</keyword>
<proteinExistence type="predicted"/>
<evidence type="ECO:0000256" key="5">
    <source>
        <dbReference type="ARBA" id="ARBA00023242"/>
    </source>
</evidence>
<keyword evidence="4" id="KW-0804">Transcription</keyword>
<dbReference type="GO" id="GO:0003677">
    <property type="term" value="F:DNA binding"/>
    <property type="evidence" value="ECO:0007669"/>
    <property type="project" value="UniProtKB-KW"/>
</dbReference>
<evidence type="ECO:0000256" key="2">
    <source>
        <dbReference type="ARBA" id="ARBA00023015"/>
    </source>
</evidence>
<keyword evidence="1" id="KW-0862">Zinc</keyword>
<keyword evidence="6" id="KW-1133">Transmembrane helix</keyword>
<dbReference type="AlphaFoldDB" id="A0A9P9G224"/>
<dbReference type="GO" id="GO:0008270">
    <property type="term" value="F:zinc ion binding"/>
    <property type="evidence" value="ECO:0007669"/>
    <property type="project" value="InterPro"/>
</dbReference>
<dbReference type="InterPro" id="IPR036259">
    <property type="entry name" value="MFS_trans_sf"/>
</dbReference>
<comment type="caution">
    <text evidence="8">The sequence shown here is derived from an EMBL/GenBank/DDBJ whole genome shotgun (WGS) entry which is preliminary data.</text>
</comment>
<accession>A0A9P9G224</accession>
<evidence type="ECO:0000256" key="1">
    <source>
        <dbReference type="ARBA" id="ARBA00022833"/>
    </source>
</evidence>
<feature type="transmembrane region" description="Helical" evidence="6">
    <location>
        <begin position="658"/>
        <end position="679"/>
    </location>
</feature>
<keyword evidence="2" id="KW-0805">Transcription regulation</keyword>
<dbReference type="Pfam" id="PF04082">
    <property type="entry name" value="Fungal_trans"/>
    <property type="match status" value="1"/>
</dbReference>
<dbReference type="InterPro" id="IPR052073">
    <property type="entry name" value="Amide_Lactam_Regulators"/>
</dbReference>
<name>A0A9P9G224_FUSSL</name>
<dbReference type="SUPFAM" id="SSF103473">
    <property type="entry name" value="MFS general substrate transporter"/>
    <property type="match status" value="1"/>
</dbReference>
<feature type="transmembrane region" description="Helical" evidence="6">
    <location>
        <begin position="691"/>
        <end position="714"/>
    </location>
</feature>
<feature type="domain" description="Xylanolytic transcriptional activator regulatory" evidence="7">
    <location>
        <begin position="233"/>
        <end position="306"/>
    </location>
</feature>
<evidence type="ECO:0000313" key="9">
    <source>
        <dbReference type="Proteomes" id="UP000736672"/>
    </source>
</evidence>
<organism evidence="8 9">
    <name type="scientific">Fusarium solani</name>
    <name type="common">Filamentous fungus</name>
    <dbReference type="NCBI Taxonomy" id="169388"/>
    <lineage>
        <taxon>Eukaryota</taxon>
        <taxon>Fungi</taxon>
        <taxon>Dikarya</taxon>
        <taxon>Ascomycota</taxon>
        <taxon>Pezizomycotina</taxon>
        <taxon>Sordariomycetes</taxon>
        <taxon>Hypocreomycetidae</taxon>
        <taxon>Hypocreales</taxon>
        <taxon>Nectriaceae</taxon>
        <taxon>Fusarium</taxon>
        <taxon>Fusarium solani species complex</taxon>
    </lineage>
</organism>
<evidence type="ECO:0000256" key="4">
    <source>
        <dbReference type="ARBA" id="ARBA00023163"/>
    </source>
</evidence>
<keyword evidence="6" id="KW-0472">Membrane</keyword>
<keyword evidence="9" id="KW-1185">Reference proteome</keyword>
<sequence>MNTCHSSHCLVLHFTNYERIYSNRSSCAKNLPSRPVARSLFHSNSTPSLITDAPITAAGRVAYLGESSNLALLRDEQTSANSGHYPLPENDRISQASLDRRDDAEVYTILHQSGAFLLPPRSLCDELIEAYFEWVHPIIPIVNRTRFMRQYRDPDDSPPVLLLQSILLAGSRACRSPELVDANGSTTPAGFAFFKRAKALYDANYEADRVTIVQSLLLMGWYWEGPDDVTKNISYWSHLAIAVAQGSGMHRSVEQSQLSLSDKRLWKRIWWALFTRDRSVALALGRPVSINLDDSDVEALTEEDFLDEDEQDRVSEYPPDPVHVQFFLQYVKLCEIMGLVLSLKHSVASKGQQRIAVNNAQVALADWLHRCPKIVYWAIPRHHFWSGLLHSSYYTMLCLLYRAHMAISDPPPSLEYFPWPNVALRAAAMITMIIENLAAHGQLRFCPPFTVYSLFLAIIMHIHEIKSPVPSIQQDGTEERLRSSMSAMKELSRVWWVGKMIYALLESVIREKVLERLQQATDKPHEKMCQHLPQLEQNDRHSDAPPIAVCVDSSPTETCVCLEHNAKGSASPDDGEVHNQTSLFTDIGEDWFQFFGLDEIINFGFVGLPDNQLLNIPPSAGAIIGVILAAWLVGKAYFDSNGGHDRMLILFFTISNRIGVYIASILSTTFFMSYFLIFWSSRSATLSGTTATAFTLAFQSALAQIGTVLGPQLFEQKWAHNRHRNSFIIGAVLTIVAFLGSLWTWYSTRNIEYDAMRERKFFKGIRRDKTQETKIIEV</sequence>
<evidence type="ECO:0000256" key="6">
    <source>
        <dbReference type="SAM" id="Phobius"/>
    </source>
</evidence>
<feature type="transmembrane region" description="Helical" evidence="6">
    <location>
        <begin position="726"/>
        <end position="746"/>
    </location>
</feature>
<dbReference type="InterPro" id="IPR007219">
    <property type="entry name" value="XnlR_reg_dom"/>
</dbReference>
<dbReference type="CDD" id="cd12148">
    <property type="entry name" value="fungal_TF_MHR"/>
    <property type="match status" value="1"/>
</dbReference>
<dbReference type="EMBL" id="JAGTJS010000041">
    <property type="protein sequence ID" value="KAH7230019.1"/>
    <property type="molecule type" value="Genomic_DNA"/>
</dbReference>
<feature type="transmembrane region" description="Helical" evidence="6">
    <location>
        <begin position="619"/>
        <end position="638"/>
    </location>
</feature>
<keyword evidence="3" id="KW-0238">DNA-binding</keyword>
<keyword evidence="6" id="KW-0812">Transmembrane</keyword>
<reference evidence="8" key="1">
    <citation type="journal article" date="2021" name="Nat. Commun.">
        <title>Genetic determinants of endophytism in the Arabidopsis root mycobiome.</title>
        <authorList>
            <person name="Mesny F."/>
            <person name="Miyauchi S."/>
            <person name="Thiergart T."/>
            <person name="Pickel B."/>
            <person name="Atanasova L."/>
            <person name="Karlsson M."/>
            <person name="Huettel B."/>
            <person name="Barry K.W."/>
            <person name="Haridas S."/>
            <person name="Chen C."/>
            <person name="Bauer D."/>
            <person name="Andreopoulos W."/>
            <person name="Pangilinan J."/>
            <person name="LaButti K."/>
            <person name="Riley R."/>
            <person name="Lipzen A."/>
            <person name="Clum A."/>
            <person name="Drula E."/>
            <person name="Henrissat B."/>
            <person name="Kohler A."/>
            <person name="Grigoriev I.V."/>
            <person name="Martin F.M."/>
            <person name="Hacquard S."/>
        </authorList>
    </citation>
    <scope>NUCLEOTIDE SEQUENCE</scope>
    <source>
        <strain evidence="8">FSSC 5 MPI-SDFR-AT-0091</strain>
    </source>
</reference>
<evidence type="ECO:0000313" key="8">
    <source>
        <dbReference type="EMBL" id="KAH7230019.1"/>
    </source>
</evidence>
<dbReference type="Proteomes" id="UP000736672">
    <property type="component" value="Unassembled WGS sequence"/>
</dbReference>
<dbReference type="PANTHER" id="PTHR47171">
    <property type="entry name" value="FARA-RELATED"/>
    <property type="match status" value="1"/>
</dbReference>
<dbReference type="GO" id="GO:0006351">
    <property type="term" value="P:DNA-templated transcription"/>
    <property type="evidence" value="ECO:0007669"/>
    <property type="project" value="InterPro"/>
</dbReference>